<dbReference type="PANTHER" id="PTHR21421:SF29">
    <property type="entry name" value="GUSTATORY RECEPTOR 5A FOR TREHALOSE-RELATED"/>
    <property type="match status" value="1"/>
</dbReference>
<feature type="transmembrane region" description="Helical" evidence="8">
    <location>
        <begin position="126"/>
        <end position="148"/>
    </location>
</feature>
<organism evidence="9 10">
    <name type="scientific">Aphis gossypii</name>
    <name type="common">Cotton aphid</name>
    <dbReference type="NCBI Taxonomy" id="80765"/>
    <lineage>
        <taxon>Eukaryota</taxon>
        <taxon>Metazoa</taxon>
        <taxon>Ecdysozoa</taxon>
        <taxon>Arthropoda</taxon>
        <taxon>Hexapoda</taxon>
        <taxon>Insecta</taxon>
        <taxon>Pterygota</taxon>
        <taxon>Neoptera</taxon>
        <taxon>Paraneoptera</taxon>
        <taxon>Hemiptera</taxon>
        <taxon>Sternorrhyncha</taxon>
        <taxon>Aphidomorpha</taxon>
        <taxon>Aphidoidea</taxon>
        <taxon>Aphididae</taxon>
        <taxon>Aphidini</taxon>
        <taxon>Aphis</taxon>
        <taxon>Aphis</taxon>
    </lineage>
</organism>
<comment type="similarity">
    <text evidence="2">Belongs to the insect chemoreceptor superfamily. Gustatory receptor (GR) family. Gr5a subfamily.</text>
</comment>
<evidence type="ECO:0000256" key="5">
    <source>
        <dbReference type="ARBA" id="ARBA00022989"/>
    </source>
</evidence>
<feature type="transmembrane region" description="Helical" evidence="8">
    <location>
        <begin position="338"/>
        <end position="359"/>
    </location>
</feature>
<dbReference type="AlphaFoldDB" id="A0A9P0IXV4"/>
<proteinExistence type="inferred from homology"/>
<protein>
    <recommendedName>
        <fullName evidence="11">Gustatory receptor</fullName>
    </recommendedName>
</protein>
<name>A0A9P0IXV4_APHGO</name>
<evidence type="ECO:0000256" key="2">
    <source>
        <dbReference type="ARBA" id="ARBA00005327"/>
    </source>
</evidence>
<evidence type="ECO:0000313" key="10">
    <source>
        <dbReference type="Proteomes" id="UP001154329"/>
    </source>
</evidence>
<feature type="transmembrane region" description="Helical" evidence="8">
    <location>
        <begin position="160"/>
        <end position="177"/>
    </location>
</feature>
<comment type="subcellular location">
    <subcellularLocation>
        <location evidence="1">Cell membrane</location>
        <topology evidence="1">Multi-pass membrane protein</topology>
    </subcellularLocation>
</comment>
<dbReference type="Pfam" id="PF06151">
    <property type="entry name" value="Trehalose_recp"/>
    <property type="match status" value="1"/>
</dbReference>
<evidence type="ECO:0000256" key="3">
    <source>
        <dbReference type="ARBA" id="ARBA00022475"/>
    </source>
</evidence>
<feature type="transmembrane region" description="Helical" evidence="8">
    <location>
        <begin position="275"/>
        <end position="294"/>
    </location>
</feature>
<keyword evidence="10" id="KW-1185">Reference proteome</keyword>
<keyword evidence="5 8" id="KW-1133">Transmembrane helix</keyword>
<feature type="transmembrane region" description="Helical" evidence="8">
    <location>
        <begin position="371"/>
        <end position="393"/>
    </location>
</feature>
<dbReference type="PIRSF" id="PIRSF038981">
    <property type="entry name" value="GRP"/>
    <property type="match status" value="1"/>
</dbReference>
<evidence type="ECO:0000256" key="7">
    <source>
        <dbReference type="ARBA" id="ARBA00023170"/>
    </source>
</evidence>
<evidence type="ECO:0000256" key="1">
    <source>
        <dbReference type="ARBA" id="ARBA00004651"/>
    </source>
</evidence>
<dbReference type="PANTHER" id="PTHR21421">
    <property type="entry name" value="GUSTATORY RECEPTOR"/>
    <property type="match status" value="1"/>
</dbReference>
<evidence type="ECO:0000256" key="6">
    <source>
        <dbReference type="ARBA" id="ARBA00023136"/>
    </source>
</evidence>
<keyword evidence="7" id="KW-0675">Receptor</keyword>
<feature type="transmembrane region" description="Helical" evidence="8">
    <location>
        <begin position="246"/>
        <end position="269"/>
    </location>
</feature>
<accession>A0A9P0IXV4</accession>
<dbReference type="InterPro" id="IPR009318">
    <property type="entry name" value="Gustatory_rcpt"/>
</dbReference>
<dbReference type="GO" id="GO:0005886">
    <property type="term" value="C:plasma membrane"/>
    <property type="evidence" value="ECO:0007669"/>
    <property type="project" value="UniProtKB-SubCell"/>
</dbReference>
<dbReference type="GO" id="GO:0008527">
    <property type="term" value="F:taste receptor activity"/>
    <property type="evidence" value="ECO:0007669"/>
    <property type="project" value="InterPro"/>
</dbReference>
<keyword evidence="3" id="KW-1003">Cell membrane</keyword>
<reference evidence="9" key="2">
    <citation type="submission" date="2022-10" db="EMBL/GenBank/DDBJ databases">
        <authorList>
            <consortium name="ENA_rothamsted_submissions"/>
            <consortium name="culmorum"/>
            <person name="King R."/>
        </authorList>
    </citation>
    <scope>NUCLEOTIDE SEQUENCE</scope>
</reference>
<evidence type="ECO:0000256" key="8">
    <source>
        <dbReference type="SAM" id="Phobius"/>
    </source>
</evidence>
<reference evidence="9" key="1">
    <citation type="submission" date="2022-02" db="EMBL/GenBank/DDBJ databases">
        <authorList>
            <person name="King R."/>
        </authorList>
    </citation>
    <scope>NUCLEOTIDE SEQUENCE</scope>
</reference>
<keyword evidence="6 8" id="KW-0472">Membrane</keyword>
<dbReference type="Proteomes" id="UP001154329">
    <property type="component" value="Chromosome 2"/>
</dbReference>
<evidence type="ECO:0000313" key="9">
    <source>
        <dbReference type="EMBL" id="CAH1721874.1"/>
    </source>
</evidence>
<keyword evidence="4 8" id="KW-0812">Transmembrane</keyword>
<evidence type="ECO:0000256" key="4">
    <source>
        <dbReference type="ARBA" id="ARBA00022692"/>
    </source>
</evidence>
<dbReference type="EMBL" id="OU899035">
    <property type="protein sequence ID" value="CAH1721874.1"/>
    <property type="molecule type" value="Genomic_DNA"/>
</dbReference>
<gene>
    <name evidence="9" type="ORF">APHIGO_LOCUS4563</name>
</gene>
<feature type="transmembrane region" description="Helical" evidence="8">
    <location>
        <begin position="209"/>
        <end position="234"/>
    </location>
</feature>
<dbReference type="GO" id="GO:0050916">
    <property type="term" value="P:sensory perception of sweet taste"/>
    <property type="evidence" value="ECO:0007669"/>
    <property type="project" value="UniProtKB-ARBA"/>
</dbReference>
<evidence type="ECO:0008006" key="11">
    <source>
        <dbReference type="Google" id="ProtNLM"/>
    </source>
</evidence>
<sequence length="485" mass="55274">MSDENTFRPIYLKDRNFIEPGYERQLKQSSLSDLAAHSSNKTFSLKENKGNIALEIQDDLGMAVNYVRIKALEDSIRKDIISDTNSMHKAITPVLILARVCALLPVQGIRGQNTSYLIFNWFSWPAIYSLIVIGISILVVSFLVLDLYIHGLTYEIMGDIIFYGASLVLYIVFIHMARKWPKVMEKWELMEREMKQYGYPLNTAFKFKILTSIIILLSSIEHFASILTGVLKVIPCLSDGEDIFRAFFLTSFKTIFTFINYSLVVAIPVKFCDILYAYAWNIMDLFIIILACALTEKFKQLNRKLASVRGKVLPSMYWRKYRETYNILASLTHDFDEFLSPVILLSFGHNLYFICLQLLNSLKPMHSSWEAVCFAFLFTYLVGRTCAVSLYVASINDESKKPKAVLFSVPAECYGVEVQRFLTQVSADELSFTGCNFFSVTRTFMLTVAGTIVTYEIVLIQFNNVAGGAADQNNTLINLCPKFNK</sequence>